<evidence type="ECO:0000313" key="2">
    <source>
        <dbReference type="EMBL" id="EER35806.1"/>
    </source>
</evidence>
<dbReference type="AlphaFoldDB" id="C5M3A6"/>
<keyword evidence="1" id="KW-0812">Transmembrane</keyword>
<keyword evidence="1" id="KW-0472">Membrane</keyword>
<dbReference type="RefSeq" id="XP_002545764.1">
    <property type="nucleotide sequence ID" value="XM_002545718.1"/>
</dbReference>
<dbReference type="HOGENOM" id="CLU_2061195_0_0_1"/>
<protein>
    <submittedName>
        <fullName evidence="2">Uncharacterized protein</fullName>
    </submittedName>
</protein>
<keyword evidence="3" id="KW-1185">Reference proteome</keyword>
<reference evidence="2 3" key="1">
    <citation type="journal article" date="2009" name="Nature">
        <title>Evolution of pathogenicity and sexual reproduction in eight Candida genomes.</title>
        <authorList>
            <person name="Butler G."/>
            <person name="Rasmussen M.D."/>
            <person name="Lin M.F."/>
            <person name="Santos M.A."/>
            <person name="Sakthikumar S."/>
            <person name="Munro C.A."/>
            <person name="Rheinbay E."/>
            <person name="Grabherr M."/>
            <person name="Forche A."/>
            <person name="Reedy J.L."/>
            <person name="Agrafioti I."/>
            <person name="Arnaud M.B."/>
            <person name="Bates S."/>
            <person name="Brown A.J."/>
            <person name="Brunke S."/>
            <person name="Costanzo M.C."/>
            <person name="Fitzpatrick D.A."/>
            <person name="de Groot P.W."/>
            <person name="Harris D."/>
            <person name="Hoyer L.L."/>
            <person name="Hube B."/>
            <person name="Klis F.M."/>
            <person name="Kodira C."/>
            <person name="Lennard N."/>
            <person name="Logue M.E."/>
            <person name="Martin R."/>
            <person name="Neiman A.M."/>
            <person name="Nikolaou E."/>
            <person name="Quail M.A."/>
            <person name="Quinn J."/>
            <person name="Santos M.C."/>
            <person name="Schmitzberger F.F."/>
            <person name="Sherlock G."/>
            <person name="Shah P."/>
            <person name="Silverstein K.A."/>
            <person name="Skrzypek M.S."/>
            <person name="Soll D."/>
            <person name="Staggs R."/>
            <person name="Stansfield I."/>
            <person name="Stumpf M.P."/>
            <person name="Sudbery P.E."/>
            <person name="Srikantha T."/>
            <person name="Zeng Q."/>
            <person name="Berman J."/>
            <person name="Berriman M."/>
            <person name="Heitman J."/>
            <person name="Gow N.A."/>
            <person name="Lorenz M.C."/>
            <person name="Birren B.W."/>
            <person name="Kellis M."/>
            <person name="Cuomo C.A."/>
        </authorList>
    </citation>
    <scope>NUCLEOTIDE SEQUENCE [LARGE SCALE GENOMIC DNA]</scope>
    <source>
        <strain evidence="3">ATCC MYA-3404 / T1</strain>
    </source>
</reference>
<keyword evidence="1" id="KW-1133">Transmembrane helix</keyword>
<organism evidence="2 3">
    <name type="scientific">Candida tropicalis (strain ATCC MYA-3404 / T1)</name>
    <name type="common">Yeast</name>
    <dbReference type="NCBI Taxonomy" id="294747"/>
    <lineage>
        <taxon>Eukaryota</taxon>
        <taxon>Fungi</taxon>
        <taxon>Dikarya</taxon>
        <taxon>Ascomycota</taxon>
        <taxon>Saccharomycotina</taxon>
        <taxon>Pichiomycetes</taxon>
        <taxon>Debaryomycetaceae</taxon>
        <taxon>Candida/Lodderomyces clade</taxon>
        <taxon>Candida</taxon>
    </lineage>
</organism>
<dbReference type="Proteomes" id="UP000002037">
    <property type="component" value="Unassembled WGS sequence"/>
</dbReference>
<sequence length="119" mass="13765">MLQTFLKISNMITRPISLIRSSMMRTSITSSVLKPPTSENMEISVTTIIIQNRSSTSNTTVNIMRAHITMKMKLLVIMRNHIWLMLSGMFIFKMVLIQVLQILPHQPLEMNRSQKNHKP</sequence>
<dbReference type="VEuPathDB" id="FungiDB:CTRG_00545"/>
<evidence type="ECO:0000313" key="3">
    <source>
        <dbReference type="Proteomes" id="UP000002037"/>
    </source>
</evidence>
<evidence type="ECO:0000256" key="1">
    <source>
        <dbReference type="SAM" id="Phobius"/>
    </source>
</evidence>
<name>C5M3A6_CANTT</name>
<feature type="transmembrane region" description="Helical" evidence="1">
    <location>
        <begin position="82"/>
        <end position="103"/>
    </location>
</feature>
<gene>
    <name evidence="2" type="ORF">CTRG_00545</name>
</gene>
<dbReference type="GeneID" id="8296890"/>
<dbReference type="EMBL" id="GG692395">
    <property type="protein sequence ID" value="EER35806.1"/>
    <property type="molecule type" value="Genomic_DNA"/>
</dbReference>
<accession>C5M3A6</accession>
<dbReference type="KEGG" id="ctp:CTRG_00545"/>
<proteinExistence type="predicted"/>